<evidence type="ECO:0000313" key="3">
    <source>
        <dbReference type="Proteomes" id="UP001549320"/>
    </source>
</evidence>
<protein>
    <submittedName>
        <fullName evidence="2">Crotonobetainyl-CoA:carnitine CoA-transferase CaiB-like acyl-CoA transferase</fullName>
    </submittedName>
</protein>
<dbReference type="Gene3D" id="3.30.1540.10">
    <property type="entry name" value="formyl-coa transferase, domain 3"/>
    <property type="match status" value="1"/>
</dbReference>
<evidence type="ECO:0000256" key="1">
    <source>
        <dbReference type="ARBA" id="ARBA00022679"/>
    </source>
</evidence>
<dbReference type="InterPro" id="IPR044855">
    <property type="entry name" value="CoA-Trfase_III_dom3_sf"/>
</dbReference>
<organism evidence="2 3">
    <name type="scientific">Ottowia thiooxydans</name>
    <dbReference type="NCBI Taxonomy" id="219182"/>
    <lineage>
        <taxon>Bacteria</taxon>
        <taxon>Pseudomonadati</taxon>
        <taxon>Pseudomonadota</taxon>
        <taxon>Betaproteobacteria</taxon>
        <taxon>Burkholderiales</taxon>
        <taxon>Comamonadaceae</taxon>
        <taxon>Ottowia</taxon>
    </lineage>
</organism>
<comment type="caution">
    <text evidence="2">The sequence shown here is derived from an EMBL/GenBank/DDBJ whole genome shotgun (WGS) entry which is preliminary data.</text>
</comment>
<dbReference type="PANTHER" id="PTHR48207">
    <property type="entry name" value="SUCCINATE--HYDROXYMETHYLGLUTARATE COA-TRANSFERASE"/>
    <property type="match status" value="1"/>
</dbReference>
<dbReference type="EMBL" id="JBEPSH010000005">
    <property type="protein sequence ID" value="MET4577471.1"/>
    <property type="molecule type" value="Genomic_DNA"/>
</dbReference>
<dbReference type="InterPro" id="IPR050483">
    <property type="entry name" value="CoA-transferase_III_domain"/>
</dbReference>
<name>A0ABV2Q8V7_9BURK</name>
<accession>A0ABV2Q8V7</accession>
<evidence type="ECO:0000313" key="2">
    <source>
        <dbReference type="EMBL" id="MET4577471.1"/>
    </source>
</evidence>
<dbReference type="InterPro" id="IPR023606">
    <property type="entry name" value="CoA-Trfase_III_dom_1_sf"/>
</dbReference>
<dbReference type="SUPFAM" id="SSF89796">
    <property type="entry name" value="CoA-transferase family III (CaiB/BaiF)"/>
    <property type="match status" value="1"/>
</dbReference>
<gene>
    <name evidence="2" type="ORF">ABIE13_002582</name>
</gene>
<dbReference type="PANTHER" id="PTHR48207:SF3">
    <property type="entry name" value="SUCCINATE--HYDROXYMETHYLGLUTARATE COA-TRANSFERASE"/>
    <property type="match status" value="1"/>
</dbReference>
<dbReference type="Proteomes" id="UP001549320">
    <property type="component" value="Unassembled WGS sequence"/>
</dbReference>
<keyword evidence="3" id="KW-1185">Reference proteome</keyword>
<sequence>MQEASVAQAGTDSRPMPLKGIRVLDLTTVLAGPYCTYQLALLGAEVIKLEKPGVGDWARQGHSVRGIPELSAQFVAQNAGKKSIELDLKSAEGLQHALALATTADVVVENFSPGVSDRLGIGYEHVRQVKPNIVYCAMSGYGQVGEMSQRPAYDHVIQAASGITMLTGSPESVPNRIGPPLVDYLAGIYGAFAVLAALRERDRTGASQFLDVSMLDAAVVAMASTVSLYANAGKIPVANGNTAASGSPMSGIFPTREGLLSMTANQHGQFVRALRVLELEGLMEDPRFREDEARLAHAAELREVLSRRLLDKTALQWEELLSAAHVPAAKVRTVPELLATEHLVQRGTIARVKDSGSDVTLDVPSIGFRWNGAALGPLSGPPRLGEHTSTVLGRLG</sequence>
<dbReference type="Pfam" id="PF02515">
    <property type="entry name" value="CoA_transf_3"/>
    <property type="match status" value="1"/>
</dbReference>
<dbReference type="RefSeq" id="WP_354443890.1">
    <property type="nucleotide sequence ID" value="NZ_JBEPSH010000005.1"/>
</dbReference>
<reference evidence="2 3" key="1">
    <citation type="submission" date="2024-06" db="EMBL/GenBank/DDBJ databases">
        <title>Sorghum-associated microbial communities from plants grown in Nebraska, USA.</title>
        <authorList>
            <person name="Schachtman D."/>
        </authorList>
    </citation>
    <scope>NUCLEOTIDE SEQUENCE [LARGE SCALE GENOMIC DNA]</scope>
    <source>
        <strain evidence="2 3">2709</strain>
    </source>
</reference>
<dbReference type="InterPro" id="IPR003673">
    <property type="entry name" value="CoA-Trfase_fam_III"/>
</dbReference>
<dbReference type="Gene3D" id="3.40.50.10540">
    <property type="entry name" value="Crotonobetainyl-coa:carnitine coa-transferase, domain 1"/>
    <property type="match status" value="1"/>
</dbReference>
<keyword evidence="1" id="KW-0808">Transferase</keyword>
<proteinExistence type="predicted"/>